<proteinExistence type="predicted"/>
<accession>A0ACA9YEU0</accession>
<evidence type="ECO:0000313" key="2">
    <source>
        <dbReference type="Proteomes" id="UP001152531"/>
    </source>
</evidence>
<keyword evidence="2" id="KW-1185">Reference proteome</keyword>
<organism evidence="1 2">
    <name type="scientific">[Candida] jaroonii</name>
    <dbReference type="NCBI Taxonomy" id="467808"/>
    <lineage>
        <taxon>Eukaryota</taxon>
        <taxon>Fungi</taxon>
        <taxon>Dikarya</taxon>
        <taxon>Ascomycota</taxon>
        <taxon>Saccharomycotina</taxon>
        <taxon>Pichiomycetes</taxon>
        <taxon>Debaryomycetaceae</taxon>
        <taxon>Yamadazyma</taxon>
    </lineage>
</organism>
<reference evidence="1" key="1">
    <citation type="submission" date="2022-06" db="EMBL/GenBank/DDBJ databases">
        <authorList>
            <person name="Legras J.-L."/>
            <person name="Devillers H."/>
            <person name="Grondin C."/>
        </authorList>
    </citation>
    <scope>NUCLEOTIDE SEQUENCE</scope>
    <source>
        <strain evidence="1">CLIB 1444</strain>
    </source>
</reference>
<name>A0ACA9YEU0_9ASCO</name>
<gene>
    <name evidence="1" type="ORF">CLIB1444_15S00540</name>
</gene>
<sequence length="674" mass="78118">MLKTLTVQAVNSKLSDIIENSKGSLDVDEVLTYCEILRSKIIAKDQENGTSKQDSANSKQDKVNSIVVLPKLIECLIKLNLIGEYNKTIDFTQIFDFTLFSSLFSILSKKISNDIYKPVLDLVKILISGILFNPKSDSIDKYLPLYESLINKLDVIDIMSAKIYSQDNKITLTTIKIVNDLIVKALKFEFNGIITLAGRLKHVGIFNIIGNLIETSNSSILNAIEDLKTSYYRLNEFLNRTKFDLSIKSHRVMLDNLFAILEFNLNEYGTQATTEEYIKAGFTDNPKRFVVDNFTILLAMDLKIFLKDSNMTFKKKFHEELMMSDHNRTFPLCAFIDKCTDLWIDIFHSKNLYPNIFVNILSWELMIFYTMNSCLTLWQETNSKLQNIEDIEKIMLLIKDNIDLIENDLMIGEKNIEDCLDLSNYLMLRTNQISNLKLKESSNWNLSLNEFNKNLSLEVMDFVCEQRVIQLLKGSWVYTESFGEILMKQQSKKLSSSMIPNTSKYYFILLSPNRQYLYYKEFSEKTLVKPNYEEMEQQSIKLSDIIDFKSIKIGDQIGEEDKRKNSRLISIKGTISYEKITLLGSNNKKLLGFYTDTEVNKYVWLDGLKMLKMMIKPGQLSLETEKQLDTLVDIRRNTQLLNLNEVTPVNDDSDEDEYYDINELVDISDNFHYS</sequence>
<evidence type="ECO:0000313" key="1">
    <source>
        <dbReference type="EMBL" id="CAH6723404.1"/>
    </source>
</evidence>
<comment type="caution">
    <text evidence="1">The sequence shown here is derived from an EMBL/GenBank/DDBJ whole genome shotgun (WGS) entry which is preliminary data.</text>
</comment>
<dbReference type="EMBL" id="CALSDN010000015">
    <property type="protein sequence ID" value="CAH6723404.1"/>
    <property type="molecule type" value="Genomic_DNA"/>
</dbReference>
<protein>
    <submittedName>
        <fullName evidence="1">Uncharacterized protein</fullName>
    </submittedName>
</protein>
<dbReference type="Proteomes" id="UP001152531">
    <property type="component" value="Unassembled WGS sequence"/>
</dbReference>